<feature type="transmembrane region" description="Helical" evidence="1">
    <location>
        <begin position="34"/>
        <end position="53"/>
    </location>
</feature>
<keyword evidence="3" id="KW-1185">Reference proteome</keyword>
<gene>
    <name evidence="2" type="ORF">DMC30DRAFT_263601</name>
</gene>
<dbReference type="OrthoDB" id="2528019at2759"/>
<keyword evidence="1" id="KW-0812">Transmembrane</keyword>
<accession>A0A5C5FVQ3</accession>
<dbReference type="Proteomes" id="UP000311382">
    <property type="component" value="Unassembled WGS sequence"/>
</dbReference>
<sequence>MSWSTASSGRCADSGVTGIHAHLIGGNWVDEGDLAPSAVLCVVSFLCILAVAWRYRQTRVHVLLIFAFALLFLGVAFAIHAALANTRPSLRPSSATLTEQAMFLLALSLFLLGHILFSRTFINRASLVHWPSTLLYLACAILLAALVVGCVAVGDAPLVDVYSYSPSLKYSQERIASATLELIVATMHPLLLPFAKLVAPELPGLELGLLILAGWLLWVPAFYVFCVATITADYSPLVCSQTFFYLSFSLFPLLALAILLGLPLHRWGFTLPARDLVAAYSSALAAASSSAALAHEAAELGAAAAWAQQERRHEAEEGALLDEMRSVVGDNAERAGLYSQGGDDDAWSLRLH</sequence>
<feature type="transmembrane region" description="Helical" evidence="1">
    <location>
        <begin position="207"/>
        <end position="231"/>
    </location>
</feature>
<evidence type="ECO:0000313" key="3">
    <source>
        <dbReference type="Proteomes" id="UP000311382"/>
    </source>
</evidence>
<protein>
    <submittedName>
        <fullName evidence="2">Proteophosphoglycan ppg4</fullName>
    </submittedName>
</protein>
<evidence type="ECO:0000313" key="2">
    <source>
        <dbReference type="EMBL" id="TNY20282.1"/>
    </source>
</evidence>
<feature type="transmembrane region" description="Helical" evidence="1">
    <location>
        <begin position="134"/>
        <end position="154"/>
    </location>
</feature>
<feature type="transmembrane region" description="Helical" evidence="1">
    <location>
        <begin position="103"/>
        <end position="122"/>
    </location>
</feature>
<proteinExistence type="predicted"/>
<organism evidence="2 3">
    <name type="scientific">Rhodotorula diobovata</name>
    <dbReference type="NCBI Taxonomy" id="5288"/>
    <lineage>
        <taxon>Eukaryota</taxon>
        <taxon>Fungi</taxon>
        <taxon>Dikarya</taxon>
        <taxon>Basidiomycota</taxon>
        <taxon>Pucciniomycotina</taxon>
        <taxon>Microbotryomycetes</taxon>
        <taxon>Sporidiobolales</taxon>
        <taxon>Sporidiobolaceae</taxon>
        <taxon>Rhodotorula</taxon>
    </lineage>
</organism>
<comment type="caution">
    <text evidence="2">The sequence shown here is derived from an EMBL/GenBank/DDBJ whole genome shotgun (WGS) entry which is preliminary data.</text>
</comment>
<dbReference type="EMBL" id="SOZI01000071">
    <property type="protein sequence ID" value="TNY20282.1"/>
    <property type="molecule type" value="Genomic_DNA"/>
</dbReference>
<reference evidence="2 3" key="1">
    <citation type="submission" date="2019-03" db="EMBL/GenBank/DDBJ databases">
        <title>Rhodosporidium diobovatum UCD-FST 08-225 genome sequencing, assembly, and annotation.</title>
        <authorList>
            <person name="Fakankun I.U."/>
            <person name="Fristensky B."/>
            <person name="Levin D.B."/>
        </authorList>
    </citation>
    <scope>NUCLEOTIDE SEQUENCE [LARGE SCALE GENOMIC DNA]</scope>
    <source>
        <strain evidence="2 3">UCD-FST 08-225</strain>
    </source>
</reference>
<name>A0A5C5FVQ3_9BASI</name>
<feature type="transmembrane region" description="Helical" evidence="1">
    <location>
        <begin position="243"/>
        <end position="264"/>
    </location>
</feature>
<feature type="transmembrane region" description="Helical" evidence="1">
    <location>
        <begin position="60"/>
        <end position="83"/>
    </location>
</feature>
<evidence type="ECO:0000256" key="1">
    <source>
        <dbReference type="SAM" id="Phobius"/>
    </source>
</evidence>
<dbReference type="AlphaFoldDB" id="A0A5C5FVQ3"/>
<keyword evidence="1" id="KW-0472">Membrane</keyword>
<keyword evidence="1" id="KW-1133">Transmembrane helix</keyword>